<dbReference type="Pfam" id="PF13378">
    <property type="entry name" value="MR_MLE_C"/>
    <property type="match status" value="1"/>
</dbReference>
<dbReference type="Proteomes" id="UP000228920">
    <property type="component" value="Unassembled WGS sequence"/>
</dbReference>
<proteinExistence type="predicted"/>
<gene>
    <name evidence="3" type="ORF">COY32_03510</name>
</gene>
<evidence type="ECO:0000259" key="2">
    <source>
        <dbReference type="Pfam" id="PF13378"/>
    </source>
</evidence>
<dbReference type="PANTHER" id="PTHR48073">
    <property type="entry name" value="O-SUCCINYLBENZOATE SYNTHASE-RELATED"/>
    <property type="match status" value="1"/>
</dbReference>
<accession>A0A2M7TIR7</accession>
<feature type="domain" description="Enolase C-terminal" evidence="2">
    <location>
        <begin position="1"/>
        <end position="155"/>
    </location>
</feature>
<dbReference type="EMBL" id="PFNL01000104">
    <property type="protein sequence ID" value="PIZ46307.1"/>
    <property type="molecule type" value="Genomic_DNA"/>
</dbReference>
<evidence type="ECO:0000256" key="1">
    <source>
        <dbReference type="ARBA" id="ARBA00022723"/>
    </source>
</evidence>
<dbReference type="InterPro" id="IPR036849">
    <property type="entry name" value="Enolase-like_C_sf"/>
</dbReference>
<dbReference type="AlphaFoldDB" id="A0A2M7TIR7"/>
<dbReference type="Gene3D" id="3.20.20.120">
    <property type="entry name" value="Enolase-like C-terminal domain"/>
    <property type="match status" value="1"/>
</dbReference>
<comment type="caution">
    <text evidence="3">The sequence shown here is derived from an EMBL/GenBank/DDBJ whole genome shotgun (WGS) entry which is preliminary data.</text>
</comment>
<reference evidence="4" key="1">
    <citation type="submission" date="2017-09" db="EMBL/GenBank/DDBJ databases">
        <title>Depth-based differentiation of microbial function through sediment-hosted aquifers and enrichment of novel symbionts in the deep terrestrial subsurface.</title>
        <authorList>
            <person name="Probst A.J."/>
            <person name="Ladd B."/>
            <person name="Jarett J.K."/>
            <person name="Geller-Mcgrath D.E."/>
            <person name="Sieber C.M.K."/>
            <person name="Emerson J.B."/>
            <person name="Anantharaman K."/>
            <person name="Thomas B.C."/>
            <person name="Malmstrom R."/>
            <person name="Stieglmeier M."/>
            <person name="Klingl A."/>
            <person name="Woyke T."/>
            <person name="Ryan C.M."/>
            <person name="Banfield J.F."/>
        </authorList>
    </citation>
    <scope>NUCLEOTIDE SEQUENCE [LARGE SCALE GENOMIC DNA]</scope>
</reference>
<evidence type="ECO:0000313" key="4">
    <source>
        <dbReference type="Proteomes" id="UP000228920"/>
    </source>
</evidence>
<organism evidence="3 4">
    <name type="scientific">candidate division WWE3 bacterium CG_4_10_14_0_2_um_filter_41_14</name>
    <dbReference type="NCBI Taxonomy" id="1975072"/>
    <lineage>
        <taxon>Bacteria</taxon>
        <taxon>Katanobacteria</taxon>
    </lineage>
</organism>
<sequence>MLDVNHGYSFVQVKKLIQAVKNTKLALIEQPVKADDWVSLKKLTACSPIPIIADESAVSLKDCQKLLAGGYVHGINIKLMKCGGPFNFLEIFRLAKKLDKIVMIGCMYESAASLTTSAQLALGLDIDYVDLDSGPIDFYDDPVKGGVVFKNGRLLLGQPLTSSLWRN</sequence>
<dbReference type="PANTHER" id="PTHR48073:SF2">
    <property type="entry name" value="O-SUCCINYLBENZOATE SYNTHASE"/>
    <property type="match status" value="1"/>
</dbReference>
<dbReference type="GO" id="GO:0046872">
    <property type="term" value="F:metal ion binding"/>
    <property type="evidence" value="ECO:0007669"/>
    <property type="project" value="UniProtKB-KW"/>
</dbReference>
<dbReference type="InterPro" id="IPR029065">
    <property type="entry name" value="Enolase_C-like"/>
</dbReference>
<keyword evidence="1" id="KW-0479">Metal-binding</keyword>
<dbReference type="SUPFAM" id="SSF51604">
    <property type="entry name" value="Enolase C-terminal domain-like"/>
    <property type="match status" value="1"/>
</dbReference>
<evidence type="ECO:0000313" key="3">
    <source>
        <dbReference type="EMBL" id="PIZ46307.1"/>
    </source>
</evidence>
<name>A0A2M7TIR7_UNCKA</name>
<protein>
    <recommendedName>
        <fullName evidence="2">Enolase C-terminal domain-containing protein</fullName>
    </recommendedName>
</protein>